<name>A0A4P6M844_9FIRM</name>
<evidence type="ECO:0000313" key="2">
    <source>
        <dbReference type="Proteomes" id="UP000289794"/>
    </source>
</evidence>
<dbReference type="AlphaFoldDB" id="A0A4P6M844"/>
<dbReference type="KEGG" id="bpro:PMF13cell1_05586"/>
<protein>
    <submittedName>
        <fullName evidence="1">Uncharacterized protein</fullName>
    </submittedName>
</protein>
<gene>
    <name evidence="1" type="ORF">PMF13cell1_05586</name>
</gene>
<dbReference type="EMBL" id="CP035945">
    <property type="protein sequence ID" value="QBE99990.1"/>
    <property type="molecule type" value="Genomic_DNA"/>
</dbReference>
<proteinExistence type="predicted"/>
<accession>A0A4P6M844</accession>
<dbReference type="Proteomes" id="UP000289794">
    <property type="component" value="Chromosome"/>
</dbReference>
<sequence length="118" mass="13038">MKEILRAGDIVLPAPVSISVNDEIIWSSDTGRLMDGTMAGEVIAQKKTVSIKWGIMPESDIVLIKSGIIIGFFPVTFRDDGIDMTITTYRGTMSKEQIGRLGDGIFWYRSAAVDLIER</sequence>
<reference evidence="1 2" key="1">
    <citation type="submission" date="2019-01" db="EMBL/GenBank/DDBJ databases">
        <title>PMF-metabolizing Aryl O-demethylase.</title>
        <authorList>
            <person name="Kim M."/>
        </authorList>
    </citation>
    <scope>NUCLEOTIDE SEQUENCE [LARGE SCALE GENOMIC DNA]</scope>
    <source>
        <strain evidence="1 2">PMF1</strain>
    </source>
</reference>
<evidence type="ECO:0000313" key="1">
    <source>
        <dbReference type="EMBL" id="QBE99990.1"/>
    </source>
</evidence>
<dbReference type="RefSeq" id="WP_130182878.1">
    <property type="nucleotide sequence ID" value="NZ_CP035945.1"/>
</dbReference>
<organism evidence="1 2">
    <name type="scientific">Blautia producta</name>
    <dbReference type="NCBI Taxonomy" id="33035"/>
    <lineage>
        <taxon>Bacteria</taxon>
        <taxon>Bacillati</taxon>
        <taxon>Bacillota</taxon>
        <taxon>Clostridia</taxon>
        <taxon>Lachnospirales</taxon>
        <taxon>Lachnospiraceae</taxon>
        <taxon>Blautia</taxon>
    </lineage>
</organism>